<reference evidence="3" key="1">
    <citation type="journal article" date="2017" name="Nat. Microbiol.">
        <title>Global analysis of biosynthetic gene clusters reveals vast potential of secondary metabolite production in Penicillium species.</title>
        <authorList>
            <person name="Nielsen J.C."/>
            <person name="Grijseels S."/>
            <person name="Prigent S."/>
            <person name="Ji B."/>
            <person name="Dainat J."/>
            <person name="Nielsen K.F."/>
            <person name="Frisvad J.C."/>
            <person name="Workman M."/>
            <person name="Nielsen J."/>
        </authorList>
    </citation>
    <scope>NUCLEOTIDE SEQUENCE [LARGE SCALE GENOMIC DNA]</scope>
    <source>
        <strain evidence="3">IBT 4502</strain>
    </source>
</reference>
<sequence>MGLTIRHDHHDLDRALQPLLTMGLTIWHDHHDTSHLDHQLRPPSTTGLSLLTSQHGHRSPWPPLWVFGSQTSTTATIRHEDTSSLLSESSLTVEPANKAGFDKFLGQANVQYSPTSRGQTNNSNWPCKASESSSFLH</sequence>
<feature type="region of interest" description="Disordered" evidence="1">
    <location>
        <begin position="112"/>
        <end position="137"/>
    </location>
</feature>
<evidence type="ECO:0000313" key="2">
    <source>
        <dbReference type="EMBL" id="OQD71092.1"/>
    </source>
</evidence>
<comment type="caution">
    <text evidence="2">The sequence shown here is derived from an EMBL/GenBank/DDBJ whole genome shotgun (WGS) entry which is preliminary data.</text>
</comment>
<dbReference type="AlphaFoldDB" id="A0A1V6P2T3"/>
<protein>
    <submittedName>
        <fullName evidence="2">Uncharacterized protein</fullName>
    </submittedName>
</protein>
<name>A0A1V6P2T3_PENPO</name>
<proteinExistence type="predicted"/>
<organism evidence="2 3">
    <name type="scientific">Penicillium polonicum</name>
    <dbReference type="NCBI Taxonomy" id="60169"/>
    <lineage>
        <taxon>Eukaryota</taxon>
        <taxon>Fungi</taxon>
        <taxon>Dikarya</taxon>
        <taxon>Ascomycota</taxon>
        <taxon>Pezizomycotina</taxon>
        <taxon>Eurotiomycetes</taxon>
        <taxon>Eurotiomycetidae</taxon>
        <taxon>Eurotiales</taxon>
        <taxon>Aspergillaceae</taxon>
        <taxon>Penicillium</taxon>
    </lineage>
</organism>
<dbReference type="Proteomes" id="UP000191408">
    <property type="component" value="Unassembled WGS sequence"/>
</dbReference>
<evidence type="ECO:0000313" key="3">
    <source>
        <dbReference type="Proteomes" id="UP000191408"/>
    </source>
</evidence>
<accession>A0A1V6P2T3</accession>
<keyword evidence="3" id="KW-1185">Reference proteome</keyword>
<evidence type="ECO:0000256" key="1">
    <source>
        <dbReference type="SAM" id="MobiDB-lite"/>
    </source>
</evidence>
<dbReference type="EMBL" id="MDYM01000001">
    <property type="protein sequence ID" value="OQD71092.1"/>
    <property type="molecule type" value="Genomic_DNA"/>
</dbReference>
<gene>
    <name evidence="2" type="ORF">PENPOL_c001G00092</name>
</gene>